<dbReference type="eggNOG" id="ENOG5030439">
    <property type="taxonomic scope" value="Bacteria"/>
</dbReference>
<evidence type="ECO:0000259" key="1">
    <source>
        <dbReference type="PROSITE" id="PS50965"/>
    </source>
</evidence>
<dbReference type="AlphaFoldDB" id="A0A0A2TKW5"/>
<accession>A0A0A2TKW5</accession>
<proteinExistence type="predicted"/>
<dbReference type="InterPro" id="IPR011528">
    <property type="entry name" value="NERD"/>
</dbReference>
<gene>
    <name evidence="2" type="ORF">N782_00775</name>
</gene>
<sequence length="323" mass="37338">MIVKDNSTQPIYLRKLEALTRRLPQSHPKWVEIKEKHRTFAAGYAGEKALHYPLSFTEGTFHLFFDLRLKLSYNKYFQMDSLLVTPSFMLIIEVKNISGTLFFDDRFQQVIRTNEANESALPDPIQQVEAQKAKFKQWLFEHNYPVLPIETLVVSANRYSVLKASDTHSNATSNVIRIETLPHKISYLQQKYPTSHLTSSSLFQLSDELLLHHQEYSPDILTLHQLKPDHLQKGLFCNECGHLSMKRIHSKWVCPSCSHLSTNEHIQALRDFALLIDSSINNPQLRDFLMINSRHTAKHILSKLDVVKIGENKGSRYSLESLL</sequence>
<dbReference type="EMBL" id="AVBF01000001">
    <property type="protein sequence ID" value="KGP74711.1"/>
    <property type="molecule type" value="Genomic_DNA"/>
</dbReference>
<name>A0A0A2TKW5_9BACI</name>
<dbReference type="STRING" id="1385514.N782_00775"/>
<evidence type="ECO:0000313" key="3">
    <source>
        <dbReference type="Proteomes" id="UP000030147"/>
    </source>
</evidence>
<dbReference type="Proteomes" id="UP000030147">
    <property type="component" value="Unassembled WGS sequence"/>
</dbReference>
<keyword evidence="3" id="KW-1185">Reference proteome</keyword>
<feature type="domain" description="NERD" evidence="1">
    <location>
        <begin position="42"/>
        <end position="158"/>
    </location>
</feature>
<organism evidence="2 3">
    <name type="scientific">Pontibacillus yanchengensis Y32</name>
    <dbReference type="NCBI Taxonomy" id="1385514"/>
    <lineage>
        <taxon>Bacteria</taxon>
        <taxon>Bacillati</taxon>
        <taxon>Bacillota</taxon>
        <taxon>Bacilli</taxon>
        <taxon>Bacillales</taxon>
        <taxon>Bacillaceae</taxon>
        <taxon>Pontibacillus</taxon>
    </lineage>
</organism>
<comment type="caution">
    <text evidence="2">The sequence shown here is derived from an EMBL/GenBank/DDBJ whole genome shotgun (WGS) entry which is preliminary data.</text>
</comment>
<dbReference type="OrthoDB" id="569879at2"/>
<dbReference type="PROSITE" id="PS50965">
    <property type="entry name" value="NERD"/>
    <property type="match status" value="1"/>
</dbReference>
<dbReference type="RefSeq" id="WP_036815228.1">
    <property type="nucleotide sequence ID" value="NZ_AVBF01000001.1"/>
</dbReference>
<protein>
    <recommendedName>
        <fullName evidence="1">NERD domain-containing protein</fullName>
    </recommendedName>
</protein>
<dbReference type="Pfam" id="PF08378">
    <property type="entry name" value="NERD"/>
    <property type="match status" value="1"/>
</dbReference>
<evidence type="ECO:0000313" key="2">
    <source>
        <dbReference type="EMBL" id="KGP74711.1"/>
    </source>
</evidence>
<reference evidence="2 3" key="1">
    <citation type="journal article" date="2015" name="Stand. Genomic Sci.">
        <title>High quality draft genome sequence of the moderately halophilic bacterium Pontibacillus yanchengensis Y32(T) and comparison among Pontibacillus genomes.</title>
        <authorList>
            <person name="Huang J."/>
            <person name="Qiao Z.X."/>
            <person name="Tang J.W."/>
            <person name="Wang G."/>
        </authorList>
    </citation>
    <scope>NUCLEOTIDE SEQUENCE [LARGE SCALE GENOMIC DNA]</scope>
    <source>
        <strain evidence="2 3">Y32</strain>
    </source>
</reference>